<reference evidence="5" key="1">
    <citation type="journal article" date="2022" name="Int. J. Syst. Evol. Microbiol.">
        <title>Anaeromyxobacter oryzae sp. nov., Anaeromyxobacter diazotrophicus sp. nov. and Anaeromyxobacter paludicola sp. nov., isolated from paddy soils.</title>
        <authorList>
            <person name="Itoh H."/>
            <person name="Xu Z."/>
            <person name="Mise K."/>
            <person name="Masuda Y."/>
            <person name="Ushijima N."/>
            <person name="Hayakawa C."/>
            <person name="Shiratori Y."/>
            <person name="Senoo K."/>
        </authorList>
    </citation>
    <scope>NUCLEOTIDE SEQUENCE [LARGE SCALE GENOMIC DNA]</scope>
    <source>
        <strain evidence="5">Red232</strain>
    </source>
</reference>
<protein>
    <submittedName>
        <fullName evidence="4">Alpha-amylase</fullName>
    </submittedName>
</protein>
<evidence type="ECO:0000313" key="4">
    <source>
        <dbReference type="EMBL" id="BDG03237.1"/>
    </source>
</evidence>
<feature type="domain" description="Glycosyl hydrolase family 13 catalytic" evidence="3">
    <location>
        <begin position="57"/>
        <end position="460"/>
    </location>
</feature>
<proteinExistence type="inferred from homology"/>
<dbReference type="Gene3D" id="2.60.40.1180">
    <property type="entry name" value="Golgi alpha-mannosidase II"/>
    <property type="match status" value="1"/>
</dbReference>
<dbReference type="PANTHER" id="PTHR10357:SF179">
    <property type="entry name" value="NEUTRAL AND BASIC AMINO ACID TRANSPORT PROTEIN RBAT"/>
    <property type="match status" value="1"/>
</dbReference>
<comment type="similarity">
    <text evidence="1">Belongs to the glycosyl hydrolase 13 family.</text>
</comment>
<dbReference type="SUPFAM" id="SSF51011">
    <property type="entry name" value="Glycosyl hydrolase domain"/>
    <property type="match status" value="1"/>
</dbReference>
<dbReference type="Pfam" id="PF00128">
    <property type="entry name" value="Alpha-amylase"/>
    <property type="match status" value="1"/>
</dbReference>
<evidence type="ECO:0000259" key="3">
    <source>
        <dbReference type="SMART" id="SM00642"/>
    </source>
</evidence>
<dbReference type="CDD" id="cd11316">
    <property type="entry name" value="AmyAc_bac2_AmyA"/>
    <property type="match status" value="1"/>
</dbReference>
<organism evidence="4 5">
    <name type="scientific">Anaeromyxobacter oryzae</name>
    <dbReference type="NCBI Taxonomy" id="2918170"/>
    <lineage>
        <taxon>Bacteria</taxon>
        <taxon>Pseudomonadati</taxon>
        <taxon>Myxococcota</taxon>
        <taxon>Myxococcia</taxon>
        <taxon>Myxococcales</taxon>
        <taxon>Cystobacterineae</taxon>
        <taxon>Anaeromyxobacteraceae</taxon>
        <taxon>Anaeromyxobacter</taxon>
    </lineage>
</organism>
<gene>
    <name evidence="4" type="ORF">AMOR_22330</name>
</gene>
<dbReference type="InterPro" id="IPR045857">
    <property type="entry name" value="O16G_dom_2"/>
</dbReference>
<sequence>MRRARTLALALLAALACATRPARPPPPPAASAAPAAAPAASARAVPDRWWDGAVFYEVFVRSFDDSDGNGMGDFAGLTAKLDYLNDGNPGTTTDLGVDALWLMPIMKSPSYHGYDVTDYEQVNPQYGTEAGFERFVQEAHRRGLRVILDLVLNHTSDAHPWFRESAKGPQSPKRDWYVWSPTDLGWTQPWNAQSGSTWHERNGAFYYGVFWGGMPDLNYRNPEVREEAKRIARFWLAKGVDGFRLDAIRHLIETGPGKGQAGSPENHVFLREFAAAVKAAKPDAMLVGEVWSDAGDIAEYYGDGKDELDMLFDFPLATAIVQGVKEGDPGRITNALDDVKRLYPPGAVDAPFLTNHDQIRVATQLGDDPARLRLAAAILLTLPGAPFLWQGEELGMQNGPGNEDEWKRTPMPWDGSPKGGFTTGQPWMELAPGHERANVAAETGDPGSLLSRYRALVRARHQSPALARGGIEVLDAGAPGVLAYLRRGEGETVLVVHGLGDDPVDVALTAPAAGAEPLLVDAGGAIAAEGGKVRVKLPARRSAIWRVR</sequence>
<dbReference type="Gene3D" id="3.20.20.80">
    <property type="entry name" value="Glycosidases"/>
    <property type="match status" value="1"/>
</dbReference>
<evidence type="ECO:0000256" key="2">
    <source>
        <dbReference type="SAM" id="SignalP"/>
    </source>
</evidence>
<keyword evidence="5" id="KW-1185">Reference proteome</keyword>
<dbReference type="InterPro" id="IPR017853">
    <property type="entry name" value="GH"/>
</dbReference>
<dbReference type="RefSeq" id="WP_248361063.1">
    <property type="nucleotide sequence ID" value="NZ_AP025591.1"/>
</dbReference>
<keyword evidence="2" id="KW-0732">Signal</keyword>
<dbReference type="InterPro" id="IPR013780">
    <property type="entry name" value="Glyco_hydro_b"/>
</dbReference>
<dbReference type="SMART" id="SM00642">
    <property type="entry name" value="Aamy"/>
    <property type="match status" value="1"/>
</dbReference>
<dbReference type="Pfam" id="PF16657">
    <property type="entry name" value="Malt_amylase_C"/>
    <property type="match status" value="1"/>
</dbReference>
<dbReference type="EMBL" id="AP025591">
    <property type="protein sequence ID" value="BDG03237.1"/>
    <property type="molecule type" value="Genomic_DNA"/>
</dbReference>
<dbReference type="PROSITE" id="PS51257">
    <property type="entry name" value="PROKAR_LIPOPROTEIN"/>
    <property type="match status" value="1"/>
</dbReference>
<evidence type="ECO:0000313" key="5">
    <source>
        <dbReference type="Proteomes" id="UP001162891"/>
    </source>
</evidence>
<feature type="chain" id="PRO_5045863048" evidence="2">
    <location>
        <begin position="23"/>
        <end position="548"/>
    </location>
</feature>
<dbReference type="PANTHER" id="PTHR10357">
    <property type="entry name" value="ALPHA-AMYLASE FAMILY MEMBER"/>
    <property type="match status" value="1"/>
</dbReference>
<dbReference type="InterPro" id="IPR032091">
    <property type="entry name" value="Malt_amylase-like_C"/>
</dbReference>
<evidence type="ECO:0000256" key="1">
    <source>
        <dbReference type="ARBA" id="ARBA00008061"/>
    </source>
</evidence>
<dbReference type="Gene3D" id="3.90.400.10">
    <property type="entry name" value="Oligo-1,6-glucosidase, Domain 2"/>
    <property type="match status" value="1"/>
</dbReference>
<dbReference type="Proteomes" id="UP001162891">
    <property type="component" value="Chromosome"/>
</dbReference>
<dbReference type="SUPFAM" id="SSF51445">
    <property type="entry name" value="(Trans)glycosidases"/>
    <property type="match status" value="1"/>
</dbReference>
<accession>A0ABM7WUR4</accession>
<feature type="signal peptide" evidence="2">
    <location>
        <begin position="1"/>
        <end position="22"/>
    </location>
</feature>
<name>A0ABM7WUR4_9BACT</name>
<dbReference type="InterPro" id="IPR006047">
    <property type="entry name" value="GH13_cat_dom"/>
</dbReference>